<dbReference type="NCBIfam" id="TIGR00876">
    <property type="entry name" value="tal_mycobact"/>
    <property type="match status" value="1"/>
</dbReference>
<dbReference type="CDD" id="cd00955">
    <property type="entry name" value="Transaldolase_like"/>
    <property type="match status" value="1"/>
</dbReference>
<proteinExistence type="inferred from homology"/>
<organism evidence="12 13">
    <name type="scientific">Schaalia naturae</name>
    <dbReference type="NCBI Taxonomy" id="635203"/>
    <lineage>
        <taxon>Bacteria</taxon>
        <taxon>Bacillati</taxon>
        <taxon>Actinomycetota</taxon>
        <taxon>Actinomycetes</taxon>
        <taxon>Actinomycetales</taxon>
        <taxon>Actinomycetaceae</taxon>
        <taxon>Schaalia</taxon>
    </lineage>
</organism>
<evidence type="ECO:0000313" key="13">
    <source>
        <dbReference type="Proteomes" id="UP001596527"/>
    </source>
</evidence>
<evidence type="ECO:0000256" key="7">
    <source>
        <dbReference type="ARBA" id="ARBA00022679"/>
    </source>
</evidence>
<dbReference type="SUPFAM" id="SSF51569">
    <property type="entry name" value="Aldolase"/>
    <property type="match status" value="1"/>
</dbReference>
<evidence type="ECO:0000256" key="8">
    <source>
        <dbReference type="ARBA" id="ARBA00023126"/>
    </source>
</evidence>
<dbReference type="PANTHER" id="PTHR10683:SF31">
    <property type="entry name" value="TRANSALDOLASE"/>
    <property type="match status" value="1"/>
</dbReference>
<name>A0ABW2SJL9_9ACTO</name>
<keyword evidence="7 11" id="KW-0808">Transferase</keyword>
<reference evidence="13" key="1">
    <citation type="journal article" date="2019" name="Int. J. Syst. Evol. Microbiol.">
        <title>The Global Catalogue of Microorganisms (GCM) 10K type strain sequencing project: providing services to taxonomists for standard genome sequencing and annotation.</title>
        <authorList>
            <consortium name="The Broad Institute Genomics Platform"/>
            <consortium name="The Broad Institute Genome Sequencing Center for Infectious Disease"/>
            <person name="Wu L."/>
            <person name="Ma J."/>
        </authorList>
    </citation>
    <scope>NUCLEOTIDE SEQUENCE [LARGE SCALE GENOMIC DNA]</scope>
    <source>
        <strain evidence="13">CCUG 56698</strain>
    </source>
</reference>
<protein>
    <recommendedName>
        <fullName evidence="5 11">Transaldolase</fullName>
        <ecNumber evidence="5 11">2.2.1.2</ecNumber>
    </recommendedName>
</protein>
<dbReference type="PIRSF" id="PIRSF036915">
    <property type="entry name" value="Trnald_Bac_Plnt"/>
    <property type="match status" value="1"/>
</dbReference>
<evidence type="ECO:0000256" key="9">
    <source>
        <dbReference type="ARBA" id="ARBA00023270"/>
    </source>
</evidence>
<keyword evidence="8 11" id="KW-0570">Pentose shunt</keyword>
<comment type="pathway">
    <text evidence="3 11">Carbohydrate degradation; pentose phosphate pathway; D-glyceraldehyde 3-phosphate and beta-D-fructose 6-phosphate from D-ribose 5-phosphate and D-xylulose 5-phosphate (non-oxidative stage): step 2/3.</text>
</comment>
<dbReference type="InterPro" id="IPR013785">
    <property type="entry name" value="Aldolase_TIM"/>
</dbReference>
<dbReference type="InterPro" id="IPR001585">
    <property type="entry name" value="TAL/FSA"/>
</dbReference>
<dbReference type="PANTHER" id="PTHR10683">
    <property type="entry name" value="TRANSALDOLASE"/>
    <property type="match status" value="1"/>
</dbReference>
<evidence type="ECO:0000256" key="6">
    <source>
        <dbReference type="ARBA" id="ARBA00022490"/>
    </source>
</evidence>
<keyword evidence="13" id="KW-1185">Reference proteome</keyword>
<dbReference type="Proteomes" id="UP001596527">
    <property type="component" value="Unassembled WGS sequence"/>
</dbReference>
<evidence type="ECO:0000256" key="11">
    <source>
        <dbReference type="HAMAP-Rule" id="MF_00493"/>
    </source>
</evidence>
<comment type="function">
    <text evidence="1 11">Transaldolase is important for the balance of metabolites in the pentose-phosphate pathway.</text>
</comment>
<dbReference type="HAMAP" id="MF_00493">
    <property type="entry name" value="Transaldolase_2"/>
    <property type="match status" value="1"/>
</dbReference>
<dbReference type="RefSeq" id="WP_380971724.1">
    <property type="nucleotide sequence ID" value="NZ_JBHTEF010000001.1"/>
</dbReference>
<comment type="subcellular location">
    <subcellularLocation>
        <location evidence="2 11">Cytoplasm</location>
    </subcellularLocation>
</comment>
<evidence type="ECO:0000256" key="3">
    <source>
        <dbReference type="ARBA" id="ARBA00004857"/>
    </source>
</evidence>
<dbReference type="GO" id="GO:0004801">
    <property type="term" value="F:transaldolase activity"/>
    <property type="evidence" value="ECO:0007669"/>
    <property type="project" value="UniProtKB-EC"/>
</dbReference>
<keyword evidence="9 11" id="KW-0704">Schiff base</keyword>
<dbReference type="InterPro" id="IPR018225">
    <property type="entry name" value="Transaldolase_AS"/>
</dbReference>
<comment type="similarity">
    <text evidence="4 11">Belongs to the transaldolase family. Type 2 subfamily.</text>
</comment>
<accession>A0ABW2SJL9</accession>
<feature type="active site" description="Schiff-base intermediate with substrate" evidence="11">
    <location>
        <position position="138"/>
    </location>
</feature>
<evidence type="ECO:0000256" key="2">
    <source>
        <dbReference type="ARBA" id="ARBA00004496"/>
    </source>
</evidence>
<dbReference type="NCBIfam" id="NF002881">
    <property type="entry name" value="PRK03343.1"/>
    <property type="match status" value="1"/>
</dbReference>
<keyword evidence="6 11" id="KW-0963">Cytoplasm</keyword>
<dbReference type="InterPro" id="IPR004732">
    <property type="entry name" value="Transaldolase_2"/>
</dbReference>
<evidence type="ECO:0000256" key="1">
    <source>
        <dbReference type="ARBA" id="ARBA00003518"/>
    </source>
</evidence>
<dbReference type="EMBL" id="JBHTEF010000001">
    <property type="protein sequence ID" value="MFC7580050.1"/>
    <property type="molecule type" value="Genomic_DNA"/>
</dbReference>
<gene>
    <name evidence="11 12" type="primary">tal</name>
    <name evidence="12" type="ORF">ACFQWG_02250</name>
</gene>
<comment type="catalytic activity">
    <reaction evidence="10 11">
        <text>D-sedoheptulose 7-phosphate + D-glyceraldehyde 3-phosphate = D-erythrose 4-phosphate + beta-D-fructose 6-phosphate</text>
        <dbReference type="Rhea" id="RHEA:17053"/>
        <dbReference type="ChEBI" id="CHEBI:16897"/>
        <dbReference type="ChEBI" id="CHEBI:57483"/>
        <dbReference type="ChEBI" id="CHEBI:57634"/>
        <dbReference type="ChEBI" id="CHEBI:59776"/>
        <dbReference type="EC" id="2.2.1.2"/>
    </reaction>
</comment>
<evidence type="ECO:0000256" key="4">
    <source>
        <dbReference type="ARBA" id="ARBA00008426"/>
    </source>
</evidence>
<evidence type="ECO:0000256" key="5">
    <source>
        <dbReference type="ARBA" id="ARBA00013151"/>
    </source>
</evidence>
<evidence type="ECO:0000313" key="12">
    <source>
        <dbReference type="EMBL" id="MFC7580050.1"/>
    </source>
</evidence>
<dbReference type="Pfam" id="PF00923">
    <property type="entry name" value="TAL_FSA"/>
    <property type="match status" value="1"/>
</dbReference>
<comment type="caution">
    <text evidence="12">The sequence shown here is derived from an EMBL/GenBank/DDBJ whole genome shotgun (WGS) entry which is preliminary data.</text>
</comment>
<sequence length="363" mass="38921">MTDHLRDLTDAGVSVWLDDLSRERLASGSLAAMIRDDHVRGVTTNPTIFAAAIARGDAYLGQLRQIAAMPTAEAIQQLCAQDVREACDLFAELHRATGGEDGWVSIEVEPALAHDAAATLAQARQLRALVARDNVLIKIPATTESLRAVENAIAEGISVNVTLIFSVARYDQVMEAYARGLARARDAGLDLSRIHSVASVFISRLDAEVDQRLRALGRPDLCGQAAIANARVAVGHFAAFFSREPFAGLASRGAHTQRPLWASTGTKDPAYPDTLYVSELVHPGTVNTMPEKTLRAFADHGRLGAPLAGRADDGRAALAALREAGVDLDDAFGVLESQGVQKFVDSWKRLAADVEEARRSLPS</sequence>
<dbReference type="EC" id="2.2.1.2" evidence="5 11"/>
<dbReference type="Gene3D" id="3.20.20.70">
    <property type="entry name" value="Aldolase class I"/>
    <property type="match status" value="1"/>
</dbReference>
<dbReference type="PROSITE" id="PS01054">
    <property type="entry name" value="TRANSALDOLASE_1"/>
    <property type="match status" value="1"/>
</dbReference>
<evidence type="ECO:0000256" key="10">
    <source>
        <dbReference type="ARBA" id="ARBA00048810"/>
    </source>
</evidence>